<feature type="transmembrane region" description="Helical" evidence="1">
    <location>
        <begin position="39"/>
        <end position="61"/>
    </location>
</feature>
<organism evidence="2 3">
    <name type="scientific">Halomonas citrativorans</name>
    <dbReference type="NCBI Taxonomy" id="2742612"/>
    <lineage>
        <taxon>Bacteria</taxon>
        <taxon>Pseudomonadati</taxon>
        <taxon>Pseudomonadota</taxon>
        <taxon>Gammaproteobacteria</taxon>
        <taxon>Oceanospirillales</taxon>
        <taxon>Halomonadaceae</taxon>
        <taxon>Halomonas</taxon>
    </lineage>
</organism>
<evidence type="ECO:0000256" key="1">
    <source>
        <dbReference type="SAM" id="Phobius"/>
    </source>
</evidence>
<dbReference type="PANTHER" id="PTHR37314:SF4">
    <property type="entry name" value="UPF0700 TRANSMEMBRANE PROTEIN YOAK"/>
    <property type="match status" value="1"/>
</dbReference>
<dbReference type="Pfam" id="PF06912">
    <property type="entry name" value="DUF1275"/>
    <property type="match status" value="1"/>
</dbReference>
<keyword evidence="1" id="KW-0472">Membrane</keyword>
<dbReference type="RefSeq" id="WP_192528368.1">
    <property type="nucleotide sequence ID" value="NZ_RRZC01000019.1"/>
</dbReference>
<dbReference type="Proteomes" id="UP000754821">
    <property type="component" value="Unassembled WGS sequence"/>
</dbReference>
<dbReference type="EMBL" id="RRZC01000019">
    <property type="protein sequence ID" value="MBE0404867.1"/>
    <property type="molecule type" value="Genomic_DNA"/>
</dbReference>
<feature type="transmembrane region" description="Helical" evidence="1">
    <location>
        <begin position="121"/>
        <end position="143"/>
    </location>
</feature>
<protein>
    <submittedName>
        <fullName evidence="2">DUF1275 domain-containing protein</fullName>
    </submittedName>
</protein>
<accession>A0ABR9FEE2</accession>
<feature type="non-terminal residue" evidence="2">
    <location>
        <position position="1"/>
    </location>
</feature>
<name>A0ABR9FEE2_9GAMM</name>
<evidence type="ECO:0000313" key="3">
    <source>
        <dbReference type="Proteomes" id="UP000754821"/>
    </source>
</evidence>
<reference evidence="2 3" key="1">
    <citation type="submission" date="2020-07" db="EMBL/GenBank/DDBJ databases">
        <title>Halophilic bacteria isolated from french cheeses.</title>
        <authorList>
            <person name="Kothe C.I."/>
            <person name="Farah-Kraiem B."/>
            <person name="Renault P."/>
            <person name="Dridi B."/>
        </authorList>
    </citation>
    <scope>NUCLEOTIDE SEQUENCE [LARGE SCALE GENOMIC DNA]</scope>
    <source>
        <strain evidence="2 3">FME16</strain>
    </source>
</reference>
<feature type="transmembrane region" description="Helical" evidence="1">
    <location>
        <begin position="73"/>
        <end position="90"/>
    </location>
</feature>
<keyword evidence="1" id="KW-0812">Transmembrane</keyword>
<dbReference type="InterPro" id="IPR010699">
    <property type="entry name" value="DUF1275"/>
</dbReference>
<keyword evidence="1" id="KW-1133">Transmembrane helix</keyword>
<evidence type="ECO:0000313" key="2">
    <source>
        <dbReference type="EMBL" id="MBE0404867.1"/>
    </source>
</evidence>
<keyword evidence="3" id="KW-1185">Reference proteome</keyword>
<proteinExistence type="predicted"/>
<dbReference type="PANTHER" id="PTHR37314">
    <property type="entry name" value="SLR0142 PROTEIN"/>
    <property type="match status" value="1"/>
</dbReference>
<comment type="caution">
    <text evidence="2">The sequence shown here is derived from an EMBL/GenBank/DDBJ whole genome shotgun (WGS) entry which is preliminary data.</text>
</comment>
<gene>
    <name evidence="2" type="ORF">EI163_15085</name>
</gene>
<feature type="transmembrane region" description="Helical" evidence="1">
    <location>
        <begin position="155"/>
        <end position="176"/>
    </location>
</feature>
<feature type="transmembrane region" description="Helical" evidence="1">
    <location>
        <begin position="96"/>
        <end position="114"/>
    </location>
</feature>
<sequence>ILSEFSTYSRFGFPGGLQVQSGNIVQVGYWLIQGNWDKFIPPFLSVIAFGVGSAICGIIMTKLLSHHRIVTRAILFLEFVILAVLIWLVWKGDHNVWMIAYAVSFAAGMQGNAFHKTHGMLYGNVAVTFVVQMAFNFLIQSLFNKKGINGEPNLMWAGIFFLVLLGFAGGGAIGFFIDRFVTAGALILPALIALILIVIAWRDHDRHQRVDTLPGGNFA</sequence>
<feature type="transmembrane region" description="Helical" evidence="1">
    <location>
        <begin position="183"/>
        <end position="201"/>
    </location>
</feature>